<gene>
    <name evidence="4" type="ORF">GPL21_06065</name>
</gene>
<dbReference type="PROSITE" id="PS00166">
    <property type="entry name" value="ENOYL_COA_HYDRATASE"/>
    <property type="match status" value="1"/>
</dbReference>
<dbReference type="InterPro" id="IPR014748">
    <property type="entry name" value="Enoyl-CoA_hydra_C"/>
</dbReference>
<dbReference type="CDD" id="cd06558">
    <property type="entry name" value="crotonase-like"/>
    <property type="match status" value="1"/>
</dbReference>
<dbReference type="EMBL" id="WQNF01000003">
    <property type="protein sequence ID" value="MVT64677.1"/>
    <property type="molecule type" value="Genomic_DNA"/>
</dbReference>
<protein>
    <submittedName>
        <fullName evidence="4">3-hydroxybutyryl-CoA dehydratase</fullName>
    </submittedName>
</protein>
<proteinExistence type="inferred from homology"/>
<comment type="caution">
    <text evidence="4">The sequence shown here is derived from an EMBL/GenBank/DDBJ whole genome shotgun (WGS) entry which is preliminary data.</text>
</comment>
<keyword evidence="5" id="KW-1185">Reference proteome</keyword>
<dbReference type="AlphaFoldDB" id="A0A844SG10"/>
<dbReference type="Gene3D" id="1.10.12.10">
    <property type="entry name" value="Lyase 2-enoyl-coa Hydratase, Chain A, domain 2"/>
    <property type="match status" value="1"/>
</dbReference>
<dbReference type="Gene3D" id="3.90.226.10">
    <property type="entry name" value="2-enoyl-CoA Hydratase, Chain A, domain 1"/>
    <property type="match status" value="1"/>
</dbReference>
<sequence length="254" mass="26927">MTNITLSIEAGVATVSINRPDARNAMTLAMWKGMAETFGKFAQDREVRAIILTGAGEDFSVGADIAEFGRVRANGPASKAYEVAVDACSDAIAGAPQPVIGVISGYCLGGGCHLSMACDFRFARPTATLGIPAANLSIVYGVRSTRRLMSLVGLTNAKRILFAAERIDARAALHMGLVDRVADDPLGDAHSLAAQISSKAPLSVAGAKYILNEAAMGGYGPLAEEIIDRASDSEDYREARQAFAEKRQPKFRWC</sequence>
<reference evidence="4 5" key="1">
    <citation type="submission" date="2019-12" db="EMBL/GenBank/DDBJ databases">
        <title>Draft genome sequences Bradyrhizobium cajani AMBPC1010, Bradyrhizobium pachyrhizi AMBPC1040 and Bradyrhizobium yuanmingense ALSPC3051, three plant growth promoting strains isolated from nodules of Cajanus cajan L. in Dominican Republic.</title>
        <authorList>
            <person name="Flores-Felix J.D."/>
            <person name="Araujo J."/>
            <person name="Diaz-Alcantara C."/>
            <person name="Gonzalez-Andres F."/>
            <person name="Velazquez E."/>
        </authorList>
    </citation>
    <scope>NUCLEOTIDE SEQUENCE [LARGE SCALE GENOMIC DNA]</scope>
    <source>
        <strain evidence="4 5">1040</strain>
    </source>
</reference>
<dbReference type="Pfam" id="PF00378">
    <property type="entry name" value="ECH_1"/>
    <property type="match status" value="1"/>
</dbReference>
<dbReference type="InterPro" id="IPR018376">
    <property type="entry name" value="Enoyl-CoA_hyd/isom_CS"/>
</dbReference>
<accession>A0A844SG10</accession>
<name>A0A844SG10_9BRAD</name>
<dbReference type="InterPro" id="IPR001753">
    <property type="entry name" value="Enoyl-CoA_hydra/iso"/>
</dbReference>
<dbReference type="PANTHER" id="PTHR11941:SF54">
    <property type="entry name" value="ENOYL-COA HYDRATASE, MITOCHONDRIAL"/>
    <property type="match status" value="1"/>
</dbReference>
<dbReference type="RefSeq" id="WP_157341768.1">
    <property type="nucleotide sequence ID" value="NZ_WQNF01000003.1"/>
</dbReference>
<evidence type="ECO:0000256" key="3">
    <source>
        <dbReference type="RuleBase" id="RU003707"/>
    </source>
</evidence>
<dbReference type="PANTHER" id="PTHR11941">
    <property type="entry name" value="ENOYL-COA HYDRATASE-RELATED"/>
    <property type="match status" value="1"/>
</dbReference>
<dbReference type="GO" id="GO:0016829">
    <property type="term" value="F:lyase activity"/>
    <property type="evidence" value="ECO:0007669"/>
    <property type="project" value="UniProtKB-KW"/>
</dbReference>
<dbReference type="SUPFAM" id="SSF52096">
    <property type="entry name" value="ClpP/crotonase"/>
    <property type="match status" value="1"/>
</dbReference>
<organism evidence="4 5">
    <name type="scientific">Bradyrhizobium pachyrhizi</name>
    <dbReference type="NCBI Taxonomy" id="280333"/>
    <lineage>
        <taxon>Bacteria</taxon>
        <taxon>Pseudomonadati</taxon>
        <taxon>Pseudomonadota</taxon>
        <taxon>Alphaproteobacteria</taxon>
        <taxon>Hyphomicrobiales</taxon>
        <taxon>Nitrobacteraceae</taxon>
        <taxon>Bradyrhizobium</taxon>
    </lineage>
</organism>
<dbReference type="InterPro" id="IPR029045">
    <property type="entry name" value="ClpP/crotonase-like_dom_sf"/>
</dbReference>
<keyword evidence="2" id="KW-0456">Lyase</keyword>
<dbReference type="GO" id="GO:0006635">
    <property type="term" value="P:fatty acid beta-oxidation"/>
    <property type="evidence" value="ECO:0007669"/>
    <property type="project" value="TreeGrafter"/>
</dbReference>
<comment type="similarity">
    <text evidence="1 3">Belongs to the enoyl-CoA hydratase/isomerase family.</text>
</comment>
<dbReference type="Proteomes" id="UP000436468">
    <property type="component" value="Unassembled WGS sequence"/>
</dbReference>
<evidence type="ECO:0000256" key="2">
    <source>
        <dbReference type="ARBA" id="ARBA00023239"/>
    </source>
</evidence>
<evidence type="ECO:0000313" key="4">
    <source>
        <dbReference type="EMBL" id="MVT64677.1"/>
    </source>
</evidence>
<evidence type="ECO:0000256" key="1">
    <source>
        <dbReference type="ARBA" id="ARBA00005254"/>
    </source>
</evidence>
<evidence type="ECO:0000313" key="5">
    <source>
        <dbReference type="Proteomes" id="UP000436468"/>
    </source>
</evidence>